<keyword evidence="3" id="KW-0808">Transferase</keyword>
<gene>
    <name evidence="10" type="ORF">FAK_22740</name>
</gene>
<protein>
    <submittedName>
        <fullName evidence="10">UDP-4-amino-4-deoxy-L-arabinose-oxoglutarate aminotransferase</fullName>
    </submittedName>
</protein>
<evidence type="ECO:0000256" key="8">
    <source>
        <dbReference type="SAM" id="Phobius"/>
    </source>
</evidence>
<keyword evidence="4 8" id="KW-0812">Transmembrane</keyword>
<keyword evidence="10" id="KW-0032">Aminotransferase</keyword>
<name>A0AAU9EZT2_9BACT</name>
<evidence type="ECO:0000256" key="3">
    <source>
        <dbReference type="ARBA" id="ARBA00022679"/>
    </source>
</evidence>
<dbReference type="InterPro" id="IPR001173">
    <property type="entry name" value="Glyco_trans_2-like"/>
</dbReference>
<evidence type="ECO:0000256" key="6">
    <source>
        <dbReference type="ARBA" id="ARBA00022989"/>
    </source>
</evidence>
<evidence type="ECO:0000256" key="7">
    <source>
        <dbReference type="ARBA" id="ARBA00023136"/>
    </source>
</evidence>
<keyword evidence="11" id="KW-1185">Reference proteome</keyword>
<evidence type="ECO:0000256" key="1">
    <source>
        <dbReference type="ARBA" id="ARBA00022475"/>
    </source>
</evidence>
<dbReference type="GO" id="GO:0099621">
    <property type="term" value="F:undecaprenyl-phosphate 4-deoxy-4-formamido-L-arabinose transferase activity"/>
    <property type="evidence" value="ECO:0007669"/>
    <property type="project" value="TreeGrafter"/>
</dbReference>
<evidence type="ECO:0000256" key="4">
    <source>
        <dbReference type="ARBA" id="ARBA00022692"/>
    </source>
</evidence>
<accession>A0AAU9EZT2</accession>
<keyword evidence="1" id="KW-1003">Cell membrane</keyword>
<organism evidence="10 11">
    <name type="scientific">Desulfoferula mesophila</name>
    <dbReference type="NCBI Taxonomy" id="3058419"/>
    <lineage>
        <taxon>Bacteria</taxon>
        <taxon>Pseudomonadati</taxon>
        <taxon>Thermodesulfobacteriota</taxon>
        <taxon>Desulfarculia</taxon>
        <taxon>Desulfarculales</taxon>
        <taxon>Desulfarculaceae</taxon>
        <taxon>Desulfoferula</taxon>
    </lineage>
</organism>
<dbReference type="CDD" id="cd04187">
    <property type="entry name" value="DPM1_like_bac"/>
    <property type="match status" value="1"/>
</dbReference>
<keyword evidence="5" id="KW-0448">Lipopolysaccharide biosynthesis</keyword>
<dbReference type="Proteomes" id="UP001366166">
    <property type="component" value="Chromosome"/>
</dbReference>
<evidence type="ECO:0000313" key="11">
    <source>
        <dbReference type="Proteomes" id="UP001366166"/>
    </source>
</evidence>
<dbReference type="InterPro" id="IPR050256">
    <property type="entry name" value="Glycosyltransferase_2"/>
</dbReference>
<evidence type="ECO:0000256" key="2">
    <source>
        <dbReference type="ARBA" id="ARBA00022676"/>
    </source>
</evidence>
<dbReference type="AlphaFoldDB" id="A0AAU9EZT2"/>
<evidence type="ECO:0000256" key="5">
    <source>
        <dbReference type="ARBA" id="ARBA00022985"/>
    </source>
</evidence>
<dbReference type="PANTHER" id="PTHR48090">
    <property type="entry name" value="UNDECAPRENYL-PHOSPHATE 4-DEOXY-4-FORMAMIDO-L-ARABINOSE TRANSFERASE-RELATED"/>
    <property type="match status" value="1"/>
</dbReference>
<keyword evidence="2" id="KW-0328">Glycosyltransferase</keyword>
<dbReference type="RefSeq" id="WP_338599305.1">
    <property type="nucleotide sequence ID" value="NZ_AP028679.1"/>
</dbReference>
<reference evidence="11" key="1">
    <citation type="journal article" date="2023" name="Arch. Microbiol.">
        <title>Desulfoferula mesophilus gen. nov. sp. nov., a mesophilic sulfate-reducing bacterium isolated from a brackish lake sediment.</title>
        <authorList>
            <person name="Watanabe T."/>
            <person name="Yabe T."/>
            <person name="Tsuji J.M."/>
            <person name="Fukui M."/>
        </authorList>
    </citation>
    <scope>NUCLEOTIDE SEQUENCE [LARGE SCALE GENOMIC DNA]</scope>
    <source>
        <strain evidence="11">12FAK</strain>
    </source>
</reference>
<evidence type="ECO:0000313" key="10">
    <source>
        <dbReference type="EMBL" id="BEQ15208.1"/>
    </source>
</evidence>
<keyword evidence="7 8" id="KW-0472">Membrane</keyword>
<dbReference type="Gene3D" id="3.90.550.10">
    <property type="entry name" value="Spore Coat Polysaccharide Biosynthesis Protein SpsA, Chain A"/>
    <property type="match status" value="1"/>
</dbReference>
<proteinExistence type="predicted"/>
<dbReference type="GO" id="GO:0008483">
    <property type="term" value="F:transaminase activity"/>
    <property type="evidence" value="ECO:0007669"/>
    <property type="project" value="UniProtKB-KW"/>
</dbReference>
<dbReference type="EMBL" id="AP028679">
    <property type="protein sequence ID" value="BEQ15208.1"/>
    <property type="molecule type" value="Genomic_DNA"/>
</dbReference>
<dbReference type="SUPFAM" id="SSF53448">
    <property type="entry name" value="Nucleotide-diphospho-sugar transferases"/>
    <property type="match status" value="1"/>
</dbReference>
<dbReference type="GO" id="GO:0009103">
    <property type="term" value="P:lipopolysaccharide biosynthetic process"/>
    <property type="evidence" value="ECO:0007669"/>
    <property type="project" value="UniProtKB-KW"/>
</dbReference>
<evidence type="ECO:0000259" key="9">
    <source>
        <dbReference type="Pfam" id="PF00535"/>
    </source>
</evidence>
<sequence length="319" mass="35645">MPPAVTQNQPYLSVVIPVFNEEDNLVELHARLSVTLNASPWSWEVIYVDDGSKDASWELLCRIQGQDPHARLVRFNRNYGQHMAIFAGFEKVRGQVVVTLDADLQNPPEEVPKLVAKLEEGFDVVSGWRQERHDSVLRKIPTWLVAKVTSRVVGVQLKDYGCMLRAYRREVVDAMSASHESSSYIPALANLYASSVGEIPVAHAERAAGRSKYGILKLIKLNFDLMTGFSVLPIQMVSVLGVLIALVGLGFGLFLIIRRLVVGPEVEGVFTLFAILFVFVGLQILVVGLMGEYLGRIYREVRHRPRFVVRETRDSEAGS</sequence>
<dbReference type="PANTHER" id="PTHR48090:SF3">
    <property type="entry name" value="UNDECAPRENYL-PHOSPHATE 4-DEOXY-4-FORMAMIDO-L-ARABINOSE TRANSFERASE"/>
    <property type="match status" value="1"/>
</dbReference>
<feature type="domain" description="Glycosyltransferase 2-like" evidence="9">
    <location>
        <begin position="13"/>
        <end position="173"/>
    </location>
</feature>
<keyword evidence="6 8" id="KW-1133">Transmembrane helix</keyword>
<feature type="transmembrane region" description="Helical" evidence="8">
    <location>
        <begin position="269"/>
        <end position="294"/>
    </location>
</feature>
<dbReference type="GO" id="GO:0005886">
    <property type="term" value="C:plasma membrane"/>
    <property type="evidence" value="ECO:0007669"/>
    <property type="project" value="TreeGrafter"/>
</dbReference>
<feature type="transmembrane region" description="Helical" evidence="8">
    <location>
        <begin position="236"/>
        <end position="257"/>
    </location>
</feature>
<dbReference type="Pfam" id="PF00535">
    <property type="entry name" value="Glycos_transf_2"/>
    <property type="match status" value="1"/>
</dbReference>
<dbReference type="InterPro" id="IPR029044">
    <property type="entry name" value="Nucleotide-diphossugar_trans"/>
</dbReference>
<dbReference type="KEGG" id="dmp:FAK_22740"/>